<gene>
    <name evidence="1" type="ORF">WJX75_000884</name>
</gene>
<organism evidence="1 2">
    <name type="scientific">Coccomyxa subellipsoidea</name>
    <dbReference type="NCBI Taxonomy" id="248742"/>
    <lineage>
        <taxon>Eukaryota</taxon>
        <taxon>Viridiplantae</taxon>
        <taxon>Chlorophyta</taxon>
        <taxon>core chlorophytes</taxon>
        <taxon>Trebouxiophyceae</taxon>
        <taxon>Trebouxiophyceae incertae sedis</taxon>
        <taxon>Coccomyxaceae</taxon>
        <taxon>Coccomyxa</taxon>
    </lineage>
</organism>
<reference evidence="1 2" key="1">
    <citation type="journal article" date="2024" name="Nat. Commun.">
        <title>Phylogenomics reveals the evolutionary origins of lichenization in chlorophyte algae.</title>
        <authorList>
            <person name="Puginier C."/>
            <person name="Libourel C."/>
            <person name="Otte J."/>
            <person name="Skaloud P."/>
            <person name="Haon M."/>
            <person name="Grisel S."/>
            <person name="Petersen M."/>
            <person name="Berrin J.G."/>
            <person name="Delaux P.M."/>
            <person name="Dal Grande F."/>
            <person name="Keller J."/>
        </authorList>
    </citation>
    <scope>NUCLEOTIDE SEQUENCE [LARGE SCALE GENOMIC DNA]</scope>
    <source>
        <strain evidence="1 2">SAG 216-7</strain>
    </source>
</reference>
<sequence>MLCTSGALFEGPLLSAEVISTVKPSLPSSKVQKEVKGLIGGINELTACKALLEPHLTAADAGLAELALSIPLAQGLRDRRNLHCWVEAAVQASGERAAPDVLLTIGLQNTGPYPGASERHCTSALLKTVRIDILHLMRPVLFQTAYERACLPEKPEQQHTASLAVMVHALSSMPTASLLLRQILSVGVEDCLQSQGDHVSGTGALALMTSSSVTGIVSLGCKSATLSIHAALQSTSATTPRARLELTLKCSDVTVLAAAHESVSWRLQEWQRMLPGLVVLTRVREIERLFWSAHRLTCVSYSASQQPCRRQGRE</sequence>
<proteinExistence type="predicted"/>
<comment type="caution">
    <text evidence="1">The sequence shown here is derived from an EMBL/GenBank/DDBJ whole genome shotgun (WGS) entry which is preliminary data.</text>
</comment>
<keyword evidence="2" id="KW-1185">Reference proteome</keyword>
<accession>A0ABR2YQK5</accession>
<evidence type="ECO:0000313" key="2">
    <source>
        <dbReference type="Proteomes" id="UP001491310"/>
    </source>
</evidence>
<dbReference type="Proteomes" id="UP001491310">
    <property type="component" value="Unassembled WGS sequence"/>
</dbReference>
<evidence type="ECO:0000313" key="1">
    <source>
        <dbReference type="EMBL" id="KAK9909350.1"/>
    </source>
</evidence>
<protein>
    <submittedName>
        <fullName evidence="1">Uncharacterized protein</fullName>
    </submittedName>
</protein>
<dbReference type="EMBL" id="JALJOT010000006">
    <property type="protein sequence ID" value="KAK9909350.1"/>
    <property type="molecule type" value="Genomic_DNA"/>
</dbReference>
<name>A0ABR2YQK5_9CHLO</name>